<name>A0A6M3LU70_9ZZZZ</name>
<proteinExistence type="predicted"/>
<accession>A0A6M3LU70</accession>
<organism evidence="1">
    <name type="scientific">viral metagenome</name>
    <dbReference type="NCBI Taxonomy" id="1070528"/>
    <lineage>
        <taxon>unclassified sequences</taxon>
        <taxon>metagenomes</taxon>
        <taxon>organismal metagenomes</taxon>
    </lineage>
</organism>
<dbReference type="AlphaFoldDB" id="A0A6M3LU70"/>
<reference evidence="1" key="1">
    <citation type="submission" date="2020-03" db="EMBL/GenBank/DDBJ databases">
        <title>The deep terrestrial virosphere.</title>
        <authorList>
            <person name="Holmfeldt K."/>
            <person name="Nilsson E."/>
            <person name="Simone D."/>
            <person name="Lopez-Fernandez M."/>
            <person name="Wu X."/>
            <person name="de Brujin I."/>
            <person name="Lundin D."/>
            <person name="Andersson A."/>
            <person name="Bertilsson S."/>
            <person name="Dopson M."/>
        </authorList>
    </citation>
    <scope>NUCLEOTIDE SEQUENCE</scope>
    <source>
        <strain evidence="1">MM415B06061</strain>
    </source>
</reference>
<gene>
    <name evidence="1" type="ORF">MM415B06061_0005</name>
</gene>
<dbReference type="EMBL" id="MT143510">
    <property type="protein sequence ID" value="QJA97619.1"/>
    <property type="molecule type" value="Genomic_DNA"/>
</dbReference>
<protein>
    <submittedName>
        <fullName evidence="1">Uncharacterized protein</fullName>
    </submittedName>
</protein>
<sequence length="63" mass="7899">MKKYFYVTYRFHRRNHALWASQRWFNIMRRHPEVLVISKAGPFRTYEKRKLETKGFISTPIYF</sequence>
<evidence type="ECO:0000313" key="1">
    <source>
        <dbReference type="EMBL" id="QJA97619.1"/>
    </source>
</evidence>